<dbReference type="PIRSF" id="PIRSF021591">
    <property type="entry name" value="UCP021591"/>
    <property type="match status" value="1"/>
</dbReference>
<dbReference type="AlphaFoldDB" id="A0A375YPZ3"/>
<keyword evidence="3" id="KW-1185">Reference proteome</keyword>
<evidence type="ECO:0000313" key="3">
    <source>
        <dbReference type="Proteomes" id="UP000252008"/>
    </source>
</evidence>
<accession>A0A375YPZ3</accession>
<sequence>MVFRKTLTLLAAPVAGLLSTSAVLGAGSAAAQPAPPPPPPLHHIKYTVGASQDIANAEIYYREKDPPNWAEYSHNPYLYTPNQEANLGPDKPWVFETWLADPAQWSMVVVGLPTAQTADLAAPGFVCELRVDDVVVATDSGLRGALCSQRPW</sequence>
<dbReference type="RefSeq" id="WP_083143954.1">
    <property type="nucleotide sequence ID" value="NZ_MVID01000011.1"/>
</dbReference>
<reference evidence="2 3" key="1">
    <citation type="submission" date="2018-05" db="EMBL/GenBank/DDBJ databases">
        <authorList>
            <consortium name="IHU Genomes"/>
        </authorList>
    </citation>
    <scope>NUCLEOTIDE SEQUENCE [LARGE SCALE GENOMIC DNA]</scope>
    <source>
        <strain evidence="2 3">P7335</strain>
    </source>
</reference>
<dbReference type="Proteomes" id="UP000252008">
    <property type="component" value="Unassembled WGS sequence"/>
</dbReference>
<evidence type="ECO:0000256" key="1">
    <source>
        <dbReference type="SAM" id="SignalP"/>
    </source>
</evidence>
<evidence type="ECO:0008006" key="4">
    <source>
        <dbReference type="Google" id="ProtNLM"/>
    </source>
</evidence>
<gene>
    <name evidence="2" type="ORF">MPP7335_04915</name>
</gene>
<feature type="chain" id="PRO_5038398420" description="Secreted protein" evidence="1">
    <location>
        <begin position="26"/>
        <end position="152"/>
    </location>
</feature>
<dbReference type="STRING" id="39692.BST38_14115"/>
<dbReference type="InterPro" id="IPR016793">
    <property type="entry name" value="UCP021591"/>
</dbReference>
<feature type="signal peptide" evidence="1">
    <location>
        <begin position="1"/>
        <end position="25"/>
    </location>
</feature>
<dbReference type="EMBL" id="UEGS01000001">
    <property type="protein sequence ID" value="SRX83141.1"/>
    <property type="molecule type" value="Genomic_DNA"/>
</dbReference>
<protein>
    <recommendedName>
        <fullName evidence="4">Secreted protein</fullName>
    </recommendedName>
</protein>
<name>A0A375YPZ3_MYCPF</name>
<evidence type="ECO:0000313" key="2">
    <source>
        <dbReference type="EMBL" id="SRX83141.1"/>
    </source>
</evidence>
<keyword evidence="1" id="KW-0732">Signal</keyword>
<proteinExistence type="predicted"/>
<organism evidence="2 3">
    <name type="scientific">Mycolicibacterium parafortuitum</name>
    <name type="common">Mycobacterium parafortuitum</name>
    <dbReference type="NCBI Taxonomy" id="39692"/>
    <lineage>
        <taxon>Bacteria</taxon>
        <taxon>Bacillati</taxon>
        <taxon>Actinomycetota</taxon>
        <taxon>Actinomycetes</taxon>
        <taxon>Mycobacteriales</taxon>
        <taxon>Mycobacteriaceae</taxon>
        <taxon>Mycolicibacterium</taxon>
    </lineage>
</organism>